<evidence type="ECO:0000256" key="1">
    <source>
        <dbReference type="ARBA" id="ARBA00006192"/>
    </source>
</evidence>
<evidence type="ECO:0000256" key="5">
    <source>
        <dbReference type="PROSITE-ProRule" id="PRU00708"/>
    </source>
</evidence>
<name>A0ABR0KB55_9PEZI</name>
<comment type="subunit">
    <text evidence="4">Binds to mitochondrial small subunit 15S rRNA.</text>
</comment>
<comment type="function">
    <text evidence="3">Regulates mitochondrial small subunit maturation by controlling 15S rRNA 5'-end processing. Localizes to the 5' precursor of the 15S rRNA in a position that is subsequently occupied by mS47 in the mature yeast mtSSU. Uses structure and sequence-specific RNA recognition, binding to a single-stranded region of the precursor and specifically recognizing bases -6 to -1. The exchange of Ccm1 for mS47 is coupled to the irreversible removal of precursor rRNA that is accompanied by conformational changes of the mitoribosomal proteins uS5m and mS26. These conformational changes signal completion of 5'-end rRNA processing through protection of the mature 5'-end of the 15S rRNA and stabilization of mS47. The removal of the 5' precursor together with the dissociation of Ccm1 may be catalyzed by the 5'-3' exoribonuclease Pet127. Involved in the specific removal of group I introns in mitochondrial encoded transcripts.</text>
</comment>
<dbReference type="Gene3D" id="1.25.40.10">
    <property type="entry name" value="Tetratricopeptide repeat domain"/>
    <property type="match status" value="1"/>
</dbReference>
<dbReference type="Proteomes" id="UP001357485">
    <property type="component" value="Unassembled WGS sequence"/>
</dbReference>
<dbReference type="InterPro" id="IPR002885">
    <property type="entry name" value="PPR_rpt"/>
</dbReference>
<dbReference type="PROSITE" id="PS51375">
    <property type="entry name" value="PPR"/>
    <property type="match status" value="2"/>
</dbReference>
<feature type="repeat" description="PPR" evidence="5">
    <location>
        <begin position="77"/>
        <end position="111"/>
    </location>
</feature>
<feature type="non-terminal residue" evidence="6">
    <location>
        <position position="155"/>
    </location>
</feature>
<keyword evidence="2" id="KW-0677">Repeat</keyword>
<dbReference type="PANTHER" id="PTHR47447">
    <property type="entry name" value="OS03G0856100 PROTEIN"/>
    <property type="match status" value="1"/>
</dbReference>
<evidence type="ECO:0000313" key="6">
    <source>
        <dbReference type="EMBL" id="KAK5092975.1"/>
    </source>
</evidence>
<gene>
    <name evidence="6" type="ORF">LTR16_007613</name>
</gene>
<proteinExistence type="inferred from homology"/>
<evidence type="ECO:0008006" key="8">
    <source>
        <dbReference type="Google" id="ProtNLM"/>
    </source>
</evidence>
<reference evidence="6 7" key="1">
    <citation type="submission" date="2023-08" db="EMBL/GenBank/DDBJ databases">
        <title>Black Yeasts Isolated from many extreme environments.</title>
        <authorList>
            <person name="Coleine C."/>
            <person name="Stajich J.E."/>
            <person name="Selbmann L."/>
        </authorList>
    </citation>
    <scope>NUCLEOTIDE SEQUENCE [LARGE SCALE GENOMIC DNA]</scope>
    <source>
        <strain evidence="6 7">CCFEE 536</strain>
    </source>
</reference>
<organism evidence="6 7">
    <name type="scientific">Cryomyces antarcticus</name>
    <dbReference type="NCBI Taxonomy" id="329879"/>
    <lineage>
        <taxon>Eukaryota</taxon>
        <taxon>Fungi</taxon>
        <taxon>Dikarya</taxon>
        <taxon>Ascomycota</taxon>
        <taxon>Pezizomycotina</taxon>
        <taxon>Dothideomycetes</taxon>
        <taxon>Dothideomycetes incertae sedis</taxon>
        <taxon>Cryomyces</taxon>
    </lineage>
</organism>
<sequence>MTSRLQTATAQAMIIGGARPSGRWQLRTDLQQLEEVITIRLTKATEQQDRILTKQLWTEAPQVFTQQGFTQKQATLPSKMYNLFITAFMACRQPEQAIDVWNAMIRSGVQPTVATWTAMMKGCQYTGDTKAVESIWQRMRASGIQPDDHAWTTRV</sequence>
<evidence type="ECO:0000256" key="3">
    <source>
        <dbReference type="ARBA" id="ARBA00044493"/>
    </source>
</evidence>
<evidence type="ECO:0000256" key="2">
    <source>
        <dbReference type="ARBA" id="ARBA00022737"/>
    </source>
</evidence>
<dbReference type="Pfam" id="PF13041">
    <property type="entry name" value="PPR_2"/>
    <property type="match status" value="1"/>
</dbReference>
<dbReference type="NCBIfam" id="TIGR00756">
    <property type="entry name" value="PPR"/>
    <property type="match status" value="2"/>
</dbReference>
<feature type="repeat" description="PPR" evidence="5">
    <location>
        <begin position="112"/>
        <end position="146"/>
    </location>
</feature>
<dbReference type="EMBL" id="JAVRRA010026273">
    <property type="protein sequence ID" value="KAK5092975.1"/>
    <property type="molecule type" value="Genomic_DNA"/>
</dbReference>
<evidence type="ECO:0000313" key="7">
    <source>
        <dbReference type="Proteomes" id="UP001357485"/>
    </source>
</evidence>
<comment type="similarity">
    <text evidence="1">Belongs to the CCM1 family.</text>
</comment>
<accession>A0ABR0KB55</accession>
<evidence type="ECO:0000256" key="4">
    <source>
        <dbReference type="ARBA" id="ARBA00044511"/>
    </source>
</evidence>
<protein>
    <recommendedName>
        <fullName evidence="8">Pentacotripeptide-repeat region of PRORP domain-containing protein</fullName>
    </recommendedName>
</protein>
<dbReference type="PANTHER" id="PTHR47447:SF17">
    <property type="entry name" value="OS12G0638900 PROTEIN"/>
    <property type="match status" value="1"/>
</dbReference>
<comment type="caution">
    <text evidence="6">The sequence shown here is derived from an EMBL/GenBank/DDBJ whole genome shotgun (WGS) entry which is preliminary data.</text>
</comment>
<dbReference type="InterPro" id="IPR011990">
    <property type="entry name" value="TPR-like_helical_dom_sf"/>
</dbReference>
<keyword evidence="7" id="KW-1185">Reference proteome</keyword>